<dbReference type="GO" id="GO:0016740">
    <property type="term" value="F:transferase activity"/>
    <property type="evidence" value="ECO:0007669"/>
    <property type="project" value="UniProtKB-KW"/>
</dbReference>
<evidence type="ECO:0000256" key="7">
    <source>
        <dbReference type="SAM" id="MobiDB-lite"/>
    </source>
</evidence>
<dbReference type="Gene3D" id="2.40.440.10">
    <property type="entry name" value="L,D-transpeptidase catalytic domain-like"/>
    <property type="match status" value="1"/>
</dbReference>
<keyword evidence="2" id="KW-0808">Transferase</keyword>
<dbReference type="GO" id="GO:0071972">
    <property type="term" value="F:peptidoglycan L,D-transpeptidase activity"/>
    <property type="evidence" value="ECO:0007669"/>
    <property type="project" value="TreeGrafter"/>
</dbReference>
<dbReference type="EMBL" id="JGZT01000007">
    <property type="protein sequence ID" value="KFJ02302.1"/>
    <property type="molecule type" value="Genomic_DNA"/>
</dbReference>
<dbReference type="GO" id="GO:0005576">
    <property type="term" value="C:extracellular region"/>
    <property type="evidence" value="ECO:0007669"/>
    <property type="project" value="TreeGrafter"/>
</dbReference>
<evidence type="ECO:0000256" key="1">
    <source>
        <dbReference type="ARBA" id="ARBA00004752"/>
    </source>
</evidence>
<dbReference type="AlphaFoldDB" id="A0A087E3F1"/>
<dbReference type="PANTHER" id="PTHR30582">
    <property type="entry name" value="L,D-TRANSPEPTIDASE"/>
    <property type="match status" value="1"/>
</dbReference>
<feature type="domain" description="L,D-TPase catalytic" evidence="9">
    <location>
        <begin position="435"/>
        <end position="560"/>
    </location>
</feature>
<evidence type="ECO:0000256" key="3">
    <source>
        <dbReference type="ARBA" id="ARBA00022960"/>
    </source>
</evidence>
<dbReference type="Gene3D" id="3.10.20.800">
    <property type="match status" value="1"/>
</dbReference>
<dbReference type="GO" id="GO:0008360">
    <property type="term" value="P:regulation of cell shape"/>
    <property type="evidence" value="ECO:0007669"/>
    <property type="project" value="UniProtKB-UniRule"/>
</dbReference>
<comment type="pathway">
    <text evidence="1 6">Cell wall biogenesis; peptidoglycan biosynthesis.</text>
</comment>
<keyword evidence="3 6" id="KW-0133">Cell shape</keyword>
<comment type="caution">
    <text evidence="10">The sequence shown here is derived from an EMBL/GenBank/DDBJ whole genome shotgun (WGS) entry which is preliminary data.</text>
</comment>
<dbReference type="PROSITE" id="PS52029">
    <property type="entry name" value="LD_TPASE"/>
    <property type="match status" value="1"/>
</dbReference>
<evidence type="ECO:0000256" key="2">
    <source>
        <dbReference type="ARBA" id="ARBA00022679"/>
    </source>
</evidence>
<evidence type="ECO:0000256" key="8">
    <source>
        <dbReference type="SAM" id="Phobius"/>
    </source>
</evidence>
<keyword evidence="8" id="KW-0472">Membrane</keyword>
<gene>
    <name evidence="10" type="ORF">THER5_0473</name>
</gene>
<feature type="active site" description="Nucleophile" evidence="6">
    <location>
        <position position="536"/>
    </location>
</feature>
<reference evidence="10 11" key="1">
    <citation type="submission" date="2014-03" db="EMBL/GenBank/DDBJ databases">
        <title>Genomics of Bifidobacteria.</title>
        <authorList>
            <person name="Ventura M."/>
            <person name="Milani C."/>
            <person name="Lugli G.A."/>
        </authorList>
    </citation>
    <scope>NUCLEOTIDE SEQUENCE [LARGE SCALE GENOMIC DNA]</scope>
    <source>
        <strain evidence="10 11">LMG 21395</strain>
    </source>
</reference>
<sequence length="569" mass="60238">MDRKGINVTNTFDGSVPRYGVGGPDMPRKTRVPAQPDAPGDIWKTNLAADAADAADVNDDTLSGMEIPLYAISDAGNGDADDEMATALRPPHKRLWLRILLIVFAVLAVAAVAGFFTARWYYQDKAAPGVMFAGASVAGQNSEQLAATVKSAVENTKITVTDSQGNTVTASLKDLGVNVNQKQTVSALIAAKDSNPFVRSNPFSKQNVKLAATTDKLALSQYLTGKLIPNDSQAIASTIAYDQMSQKFTVTVGRGGQAPVTDNVVKAIDQALDTPGTTRTASITYTQTDMPISEAAATTAADQANAGLGLSITINNGDATTYKIPAATIASWTVTAADPAKGTIAVSYDKQAISDYMNGELGNHLNQTKTNQVDLVDTSGNVIMTKTKGVNGVTIKDTATVADQVYSALSANRSATLTVASDVTKFDTEQQKVTWKIVVDRSKQTATVYNNDQVVQTFNVCTGKTGKHETTPGNYFIYLKYQVQDMRGTNDDGSQYLTKGVKWISYFNGGQGFHTAGWNAAGIASGDPTGHGSHGCVNMNEADAKWIYDNCPDGTLVQVVGAQPTAPVR</sequence>
<dbReference type="Proteomes" id="UP000029003">
    <property type="component" value="Unassembled WGS sequence"/>
</dbReference>
<evidence type="ECO:0000256" key="5">
    <source>
        <dbReference type="ARBA" id="ARBA00023316"/>
    </source>
</evidence>
<dbReference type="PANTHER" id="PTHR30582:SF2">
    <property type="entry name" value="L,D-TRANSPEPTIDASE YCIB-RELATED"/>
    <property type="match status" value="1"/>
</dbReference>
<keyword evidence="4 6" id="KW-0573">Peptidoglycan synthesis</keyword>
<evidence type="ECO:0000256" key="4">
    <source>
        <dbReference type="ARBA" id="ARBA00022984"/>
    </source>
</evidence>
<dbReference type="Pfam" id="PF03734">
    <property type="entry name" value="YkuD"/>
    <property type="match status" value="1"/>
</dbReference>
<name>A0A087E3F1_9BIFI</name>
<keyword evidence="8" id="KW-0812">Transmembrane</keyword>
<keyword evidence="8" id="KW-1133">Transmembrane helix</keyword>
<dbReference type="CDD" id="cd16913">
    <property type="entry name" value="YkuD_like"/>
    <property type="match status" value="1"/>
</dbReference>
<proteinExistence type="predicted"/>
<dbReference type="InterPro" id="IPR038054">
    <property type="entry name" value="LD_TPept-like_central_sf"/>
</dbReference>
<dbReference type="InterPro" id="IPR038063">
    <property type="entry name" value="Transpep_catalytic_dom"/>
</dbReference>
<keyword evidence="5 6" id="KW-0961">Cell wall biogenesis/degradation</keyword>
<feature type="transmembrane region" description="Helical" evidence="8">
    <location>
        <begin position="99"/>
        <end position="122"/>
    </location>
</feature>
<evidence type="ECO:0000313" key="11">
    <source>
        <dbReference type="Proteomes" id="UP000029003"/>
    </source>
</evidence>
<protein>
    <submittedName>
        <fullName evidence="10">L,D-transpeptidase catalytic domain protein</fullName>
    </submittedName>
</protein>
<organism evidence="10 11">
    <name type="scientific">Bifidobacterium thermacidophilum subsp. thermacidophilum</name>
    <dbReference type="NCBI Taxonomy" id="79262"/>
    <lineage>
        <taxon>Bacteria</taxon>
        <taxon>Bacillati</taxon>
        <taxon>Actinomycetota</taxon>
        <taxon>Actinomycetes</taxon>
        <taxon>Bifidobacteriales</taxon>
        <taxon>Bifidobacteriaceae</taxon>
        <taxon>Bifidobacterium</taxon>
    </lineage>
</organism>
<accession>A0A087E3F1</accession>
<dbReference type="SUPFAM" id="SSF141523">
    <property type="entry name" value="L,D-transpeptidase catalytic domain-like"/>
    <property type="match status" value="1"/>
</dbReference>
<dbReference type="GO" id="GO:0018104">
    <property type="term" value="P:peptidoglycan-protein cross-linking"/>
    <property type="evidence" value="ECO:0007669"/>
    <property type="project" value="TreeGrafter"/>
</dbReference>
<evidence type="ECO:0000256" key="6">
    <source>
        <dbReference type="PROSITE-ProRule" id="PRU01373"/>
    </source>
</evidence>
<dbReference type="InterPro" id="IPR005490">
    <property type="entry name" value="LD_TPept_cat_dom"/>
</dbReference>
<dbReference type="InterPro" id="IPR050979">
    <property type="entry name" value="LD-transpeptidase"/>
</dbReference>
<dbReference type="GO" id="GO:0071555">
    <property type="term" value="P:cell wall organization"/>
    <property type="evidence" value="ECO:0007669"/>
    <property type="project" value="UniProtKB-UniRule"/>
</dbReference>
<dbReference type="UniPathway" id="UPA00219"/>
<feature type="region of interest" description="Disordered" evidence="7">
    <location>
        <begin position="17"/>
        <end position="39"/>
    </location>
</feature>
<evidence type="ECO:0000259" key="9">
    <source>
        <dbReference type="PROSITE" id="PS52029"/>
    </source>
</evidence>
<feature type="active site" description="Proton donor/acceptor" evidence="6">
    <location>
        <position position="514"/>
    </location>
</feature>
<evidence type="ECO:0000313" key="10">
    <source>
        <dbReference type="EMBL" id="KFJ02302.1"/>
    </source>
</evidence>